<feature type="transmembrane region" description="Helical" evidence="1">
    <location>
        <begin position="228"/>
        <end position="251"/>
    </location>
</feature>
<dbReference type="SUPFAM" id="SSF51695">
    <property type="entry name" value="PLC-like phosphodiesterases"/>
    <property type="match status" value="1"/>
</dbReference>
<reference evidence="4" key="1">
    <citation type="submission" date="2011-06" db="EMBL/GenBank/DDBJ databases">
        <authorList>
            <consortium name="US DOE Joint Genome Institute (JGI-PGF)"/>
            <person name="Lucas S."/>
            <person name="Han J."/>
            <person name="Lapidus A."/>
            <person name="Cheng J.-F."/>
            <person name="Goodwin L."/>
            <person name="Pitluck S."/>
            <person name="Peters L."/>
            <person name="Land M.L."/>
            <person name="Hauser L."/>
            <person name="Vogl K."/>
            <person name="Liu Z."/>
            <person name="Overmann J."/>
            <person name="Frigaard N.-U."/>
            <person name="Bryant D.A."/>
            <person name="Woyke T.J."/>
        </authorList>
    </citation>
    <scope>NUCLEOTIDE SEQUENCE [LARGE SCALE GENOMIC DNA]</scope>
    <source>
        <strain evidence="4">970</strain>
    </source>
</reference>
<dbReference type="STRING" id="631362.Thi970DRAFT_00595"/>
<accession>H8YWX7</accession>
<feature type="transmembrane region" description="Helical" evidence="1">
    <location>
        <begin position="70"/>
        <end position="91"/>
    </location>
</feature>
<evidence type="ECO:0000313" key="3">
    <source>
        <dbReference type="EMBL" id="EIC22953.1"/>
    </source>
</evidence>
<dbReference type="InterPro" id="IPR030395">
    <property type="entry name" value="GP_PDE_dom"/>
</dbReference>
<dbReference type="RefSeq" id="WP_009147038.1">
    <property type="nucleotide sequence ID" value="NZ_CP121471.1"/>
</dbReference>
<feature type="transmembrane region" description="Helical" evidence="1">
    <location>
        <begin position="103"/>
        <end position="126"/>
    </location>
</feature>
<feature type="transmembrane region" description="Helical" evidence="1">
    <location>
        <begin position="166"/>
        <end position="190"/>
    </location>
</feature>
<dbReference type="eggNOG" id="COG0584">
    <property type="taxonomic scope" value="Bacteria"/>
</dbReference>
<feature type="transmembrane region" description="Helical" evidence="1">
    <location>
        <begin position="132"/>
        <end position="154"/>
    </location>
</feature>
<dbReference type="GO" id="GO:0006629">
    <property type="term" value="P:lipid metabolic process"/>
    <property type="evidence" value="ECO:0007669"/>
    <property type="project" value="InterPro"/>
</dbReference>
<feature type="transmembrane region" description="Helical" evidence="1">
    <location>
        <begin position="21"/>
        <end position="50"/>
    </location>
</feature>
<dbReference type="PROSITE" id="PS51704">
    <property type="entry name" value="GP_PDE"/>
    <property type="match status" value="1"/>
</dbReference>
<protein>
    <submittedName>
        <fullName evidence="3">Glycerophosphoryl diester phosphodiesterase</fullName>
    </submittedName>
</protein>
<feature type="transmembrane region" description="Helical" evidence="1">
    <location>
        <begin position="263"/>
        <end position="286"/>
    </location>
</feature>
<evidence type="ECO:0000259" key="2">
    <source>
        <dbReference type="PROSITE" id="PS51704"/>
    </source>
</evidence>
<dbReference type="EMBL" id="JH603168">
    <property type="protein sequence ID" value="EIC22953.1"/>
    <property type="molecule type" value="Genomic_DNA"/>
</dbReference>
<organism evidence="3 4">
    <name type="scientific">Thiorhodovibrio frisius</name>
    <dbReference type="NCBI Taxonomy" id="631362"/>
    <lineage>
        <taxon>Bacteria</taxon>
        <taxon>Pseudomonadati</taxon>
        <taxon>Pseudomonadota</taxon>
        <taxon>Gammaproteobacteria</taxon>
        <taxon>Chromatiales</taxon>
        <taxon>Chromatiaceae</taxon>
        <taxon>Thiorhodovibrio</taxon>
    </lineage>
</organism>
<name>H8YWX7_9GAMM</name>
<dbReference type="InterPro" id="IPR017946">
    <property type="entry name" value="PLC-like_Pdiesterase_TIM-brl"/>
</dbReference>
<dbReference type="Gene3D" id="3.20.20.190">
    <property type="entry name" value="Phosphatidylinositol (PI) phosphodiesterase"/>
    <property type="match status" value="1"/>
</dbReference>
<dbReference type="AlphaFoldDB" id="H8YWX7"/>
<dbReference type="Pfam" id="PF03009">
    <property type="entry name" value="GDPD"/>
    <property type="match status" value="1"/>
</dbReference>
<dbReference type="GO" id="GO:0008081">
    <property type="term" value="F:phosphoric diester hydrolase activity"/>
    <property type="evidence" value="ECO:0007669"/>
    <property type="project" value="InterPro"/>
</dbReference>
<dbReference type="Proteomes" id="UP000002964">
    <property type="component" value="Unassembled WGS sequence"/>
</dbReference>
<keyword evidence="1" id="KW-0812">Transmembrane</keyword>
<keyword evidence="4" id="KW-1185">Reference proteome</keyword>
<keyword evidence="1" id="KW-1133">Transmembrane helix</keyword>
<dbReference type="Pfam" id="PF10110">
    <property type="entry name" value="GPDPase_memb"/>
    <property type="match status" value="1"/>
</dbReference>
<proteinExistence type="predicted"/>
<evidence type="ECO:0000256" key="1">
    <source>
        <dbReference type="SAM" id="Phobius"/>
    </source>
</evidence>
<feature type="domain" description="GP-PDE" evidence="2">
    <location>
        <begin position="355"/>
        <end position="585"/>
    </location>
</feature>
<feature type="transmembrane region" description="Helical" evidence="1">
    <location>
        <begin position="321"/>
        <end position="339"/>
    </location>
</feature>
<gene>
    <name evidence="3" type="ORF">Thi970DRAFT_00595</name>
</gene>
<evidence type="ECO:0000313" key="4">
    <source>
        <dbReference type="Proteomes" id="UP000002964"/>
    </source>
</evidence>
<dbReference type="PANTHER" id="PTHR46211">
    <property type="entry name" value="GLYCEROPHOSPHORYL DIESTER PHOSPHODIESTERASE"/>
    <property type="match status" value="1"/>
</dbReference>
<dbReference type="PANTHER" id="PTHR46211:SF8">
    <property type="entry name" value="PHOSPHODIESTERASE"/>
    <property type="match status" value="1"/>
</dbReference>
<sequence>MTLFREIKAAYRVAWSYAAPFTLVHLALRLLSAAVILPTSGLVLTVALAINGQTAMTDQDIASFLLTPAGFAGALAIIGLSIIASVLDLTVMTSTLRRGEHRATAALISGLSLVLTRFTALFSLGVRLALRVLLLAAPFGMAAAGIAWLMLSDYDINYYLTYQPPAFLIAVGLIGVLALVFAAVLLAQLARWAVALHFLLFQRAAPKRAFALSAAGLRGQQWGVISRVLAWVLVRILLATLVATLGGLLIAGTQELFELHLRLIIVSTLVILAAWWLADAVVSALANGALAVLLDGLYQRVGGEAAVAAEPDAAQLPQARIVPLLLLFVIATSLVLGGIDFTGDRLERVGTERSVEIIAHRGAAGARPENTLAAVETALEHQADWVEIDVQETADGEVVVAHDSDFMKQAGVKLKVWNATLADLAKIDIGSWFDPAYAAERPPTLRQVLLAAKGRGRVLIELKYYGHDVQLEQRVAQIVDDTGMNDQVAAMSLKRPGVEKMQALRPDWPHGILAATAIGNLPAVQSDFLALNTGQITLALIRKAQAQGKKVYAWTVDEPVTMVRLISMGIDGLITNEPALARAVMETRNELSTLERLVLWLTDQFDLDRLELSADVRDA</sequence>
<dbReference type="InterPro" id="IPR018476">
    <property type="entry name" value="GlyceroP-diester-Pdiesterase_M"/>
</dbReference>
<dbReference type="OrthoDB" id="9795622at2"/>
<reference evidence="3 4" key="2">
    <citation type="submission" date="2011-11" db="EMBL/GenBank/DDBJ databases">
        <authorList>
            <consortium name="US DOE Joint Genome Institute"/>
            <person name="Lucas S."/>
            <person name="Han J."/>
            <person name="Lapidus A."/>
            <person name="Cheng J.-F."/>
            <person name="Goodwin L."/>
            <person name="Pitluck S."/>
            <person name="Peters L."/>
            <person name="Ovchinnikova G."/>
            <person name="Zhang X."/>
            <person name="Detter J.C."/>
            <person name="Han C."/>
            <person name="Tapia R."/>
            <person name="Land M."/>
            <person name="Hauser L."/>
            <person name="Kyrpides N."/>
            <person name="Ivanova N."/>
            <person name="Pagani I."/>
            <person name="Vogl K."/>
            <person name="Liu Z."/>
            <person name="Overmann J."/>
            <person name="Frigaard N.-U."/>
            <person name="Bryant D."/>
            <person name="Woyke T."/>
        </authorList>
    </citation>
    <scope>NUCLEOTIDE SEQUENCE [LARGE SCALE GENOMIC DNA]</scope>
    <source>
        <strain evidence="3 4">970</strain>
    </source>
</reference>
<keyword evidence="1" id="KW-0472">Membrane</keyword>
<dbReference type="HOGENOM" id="CLU_030006_15_1_6"/>